<evidence type="ECO:0000313" key="3">
    <source>
        <dbReference type="Proteomes" id="UP000007015"/>
    </source>
</evidence>
<dbReference type="EMBL" id="CM000128">
    <property type="protein sequence ID" value="EAY90589.1"/>
    <property type="molecule type" value="Genomic_DNA"/>
</dbReference>
<evidence type="ECO:0000256" key="1">
    <source>
        <dbReference type="SAM" id="MobiDB-lite"/>
    </source>
</evidence>
<accession>A2XIC9</accession>
<feature type="region of interest" description="Disordered" evidence="1">
    <location>
        <begin position="21"/>
        <end position="44"/>
    </location>
</feature>
<proteinExistence type="predicted"/>
<name>A2XIC9_ORYSI</name>
<dbReference type="AlphaFoldDB" id="A2XIC9"/>
<dbReference type="Proteomes" id="UP000007015">
    <property type="component" value="Chromosome 3"/>
</dbReference>
<gene>
    <name evidence="2" type="ORF">OsI_12191</name>
</gene>
<organism evidence="2 3">
    <name type="scientific">Oryza sativa subsp. indica</name>
    <name type="common">Rice</name>
    <dbReference type="NCBI Taxonomy" id="39946"/>
    <lineage>
        <taxon>Eukaryota</taxon>
        <taxon>Viridiplantae</taxon>
        <taxon>Streptophyta</taxon>
        <taxon>Embryophyta</taxon>
        <taxon>Tracheophyta</taxon>
        <taxon>Spermatophyta</taxon>
        <taxon>Magnoliopsida</taxon>
        <taxon>Liliopsida</taxon>
        <taxon>Poales</taxon>
        <taxon>Poaceae</taxon>
        <taxon>BOP clade</taxon>
        <taxon>Oryzoideae</taxon>
        <taxon>Oryzeae</taxon>
        <taxon>Oryzinae</taxon>
        <taxon>Oryza</taxon>
        <taxon>Oryza sativa</taxon>
    </lineage>
</organism>
<reference evidence="2 3" key="1">
    <citation type="journal article" date="2005" name="PLoS Biol.">
        <title>The genomes of Oryza sativa: a history of duplications.</title>
        <authorList>
            <person name="Yu J."/>
            <person name="Wang J."/>
            <person name="Lin W."/>
            <person name="Li S."/>
            <person name="Li H."/>
            <person name="Zhou J."/>
            <person name="Ni P."/>
            <person name="Dong W."/>
            <person name="Hu S."/>
            <person name="Zeng C."/>
            <person name="Zhang J."/>
            <person name="Zhang Y."/>
            <person name="Li R."/>
            <person name="Xu Z."/>
            <person name="Li S."/>
            <person name="Li X."/>
            <person name="Zheng H."/>
            <person name="Cong L."/>
            <person name="Lin L."/>
            <person name="Yin J."/>
            <person name="Geng J."/>
            <person name="Li G."/>
            <person name="Shi J."/>
            <person name="Liu J."/>
            <person name="Lv H."/>
            <person name="Li J."/>
            <person name="Wang J."/>
            <person name="Deng Y."/>
            <person name="Ran L."/>
            <person name="Shi X."/>
            <person name="Wang X."/>
            <person name="Wu Q."/>
            <person name="Li C."/>
            <person name="Ren X."/>
            <person name="Wang J."/>
            <person name="Wang X."/>
            <person name="Li D."/>
            <person name="Liu D."/>
            <person name="Zhang X."/>
            <person name="Ji Z."/>
            <person name="Zhao W."/>
            <person name="Sun Y."/>
            <person name="Zhang Z."/>
            <person name="Bao J."/>
            <person name="Han Y."/>
            <person name="Dong L."/>
            <person name="Ji J."/>
            <person name="Chen P."/>
            <person name="Wu S."/>
            <person name="Liu J."/>
            <person name="Xiao Y."/>
            <person name="Bu D."/>
            <person name="Tan J."/>
            <person name="Yang L."/>
            <person name="Ye C."/>
            <person name="Zhang J."/>
            <person name="Xu J."/>
            <person name="Zhou Y."/>
            <person name="Yu Y."/>
            <person name="Zhang B."/>
            <person name="Zhuang S."/>
            <person name="Wei H."/>
            <person name="Liu B."/>
            <person name="Lei M."/>
            <person name="Yu H."/>
            <person name="Li Y."/>
            <person name="Xu H."/>
            <person name="Wei S."/>
            <person name="He X."/>
            <person name="Fang L."/>
            <person name="Zhang Z."/>
            <person name="Zhang Y."/>
            <person name="Huang X."/>
            <person name="Su Z."/>
            <person name="Tong W."/>
            <person name="Li J."/>
            <person name="Tong Z."/>
            <person name="Li S."/>
            <person name="Ye J."/>
            <person name="Wang L."/>
            <person name="Fang L."/>
            <person name="Lei T."/>
            <person name="Chen C."/>
            <person name="Chen H."/>
            <person name="Xu Z."/>
            <person name="Li H."/>
            <person name="Huang H."/>
            <person name="Zhang F."/>
            <person name="Xu H."/>
            <person name="Li N."/>
            <person name="Zhao C."/>
            <person name="Li S."/>
            <person name="Dong L."/>
            <person name="Huang Y."/>
            <person name="Li L."/>
            <person name="Xi Y."/>
            <person name="Qi Q."/>
            <person name="Li W."/>
            <person name="Zhang B."/>
            <person name="Hu W."/>
            <person name="Zhang Y."/>
            <person name="Tian X."/>
            <person name="Jiao Y."/>
            <person name="Liang X."/>
            <person name="Jin J."/>
            <person name="Gao L."/>
            <person name="Zheng W."/>
            <person name="Hao B."/>
            <person name="Liu S."/>
            <person name="Wang W."/>
            <person name="Yuan L."/>
            <person name="Cao M."/>
            <person name="McDermott J."/>
            <person name="Samudrala R."/>
            <person name="Wang J."/>
            <person name="Wong G.K."/>
            <person name="Yang H."/>
        </authorList>
    </citation>
    <scope>NUCLEOTIDE SEQUENCE [LARGE SCALE GENOMIC DNA]</scope>
    <source>
        <strain evidence="3">cv. 93-11</strain>
    </source>
</reference>
<keyword evidence="3" id="KW-1185">Reference proteome</keyword>
<sequence>MATSSLPLDLAGGEVAVAAMGGEKEARPSSPPLHPPMAAGVGKDADTMCSTSCIEASTSCS</sequence>
<protein>
    <submittedName>
        <fullName evidence="2">Uncharacterized protein</fullName>
    </submittedName>
</protein>
<dbReference type="Gramene" id="BGIOSGA010467-TA">
    <property type="protein sequence ID" value="BGIOSGA010467-PA"/>
    <property type="gene ID" value="BGIOSGA010467"/>
</dbReference>
<dbReference type="HOGENOM" id="CLU_2926795_0_0_1"/>
<evidence type="ECO:0000313" key="2">
    <source>
        <dbReference type="EMBL" id="EAY90589.1"/>
    </source>
</evidence>